<dbReference type="AlphaFoldDB" id="A0A9P9J0J5"/>
<name>A0A9P9J0J5_9PLEO</name>
<gene>
    <name evidence="6" type="ORF">B0J11DRAFT_546529</name>
</gene>
<dbReference type="Proteomes" id="UP000700596">
    <property type="component" value="Unassembled WGS sequence"/>
</dbReference>
<dbReference type="InterPro" id="IPR013946">
    <property type="entry name" value="NCA2-like"/>
</dbReference>
<comment type="subcellular location">
    <subcellularLocation>
        <location evidence="1">Mitochondrion membrane</location>
        <topology evidence="1">Multi-pass membrane protein</topology>
    </subcellularLocation>
</comment>
<keyword evidence="7" id="KW-1185">Reference proteome</keyword>
<dbReference type="PANTHER" id="PTHR28234:SF1">
    <property type="entry name" value="NUCLEAR CONTROL OF ATPASE PROTEIN 2"/>
    <property type="match status" value="1"/>
</dbReference>
<sequence>MSFVVDQVRRIDSQLDRVQLSATKPGESFYISADEARDTSRAARITQLQLLIKSLSTTSSSKSSLVPAQRILSILDQAEISTACSTCSQLLEQDDSGAFDHPDSSYEHELEWLLLSKATTQAYGAVLSTILEQTIPLEDDIWYWDDVLSTYRFAGLYSIQTSPIRLYRWSLDIYEDVRLRGGALANGWRQFYDLVKDAVKERSIADIQRRVISPLALVRNEGRRKRAALRRTRLVNANALGILLGEGLSNESIHEDGLQTPGQFGTQDNRHKWKTTITKNISLMDAVIHNVNDTDLPVDKFDESVGSYTQDDHFYELHEQPGDRNIISLKPSEVTDRLRNLLTRALPTYSTNFQAVVTENGKPSRLIRYWLPASLLFVSSGTILRIVVNHKEEILTWIREFGHTVIDFWYNWVVEPTKKIIGTIRHDESSEVSILSKRSLEGDRESLQRMVVDFAVAHPEGPALNESQIADIRTKVREGDLTHVLKAYEKDMQRPIMGALRGNLINALLIQIQKTKVDVDVAMSGIDTILKSQELLFGFIGLTPGVLVSVGVYRWLRGMFSNRSSLHRWAKQGQLLLILRNIDRILVSANPTEFGEISYRDHGLLLCEVHLLRQSASSILPRRIFHDFLVEIDELVDVRSGLERQRKVVERIRWAYSKWLT</sequence>
<evidence type="ECO:0000256" key="5">
    <source>
        <dbReference type="ARBA" id="ARBA00023136"/>
    </source>
</evidence>
<dbReference type="OrthoDB" id="413313at2759"/>
<dbReference type="EMBL" id="JAGMWT010000001">
    <property type="protein sequence ID" value="KAH7138931.1"/>
    <property type="molecule type" value="Genomic_DNA"/>
</dbReference>
<reference evidence="6" key="1">
    <citation type="journal article" date="2021" name="Nat. Commun.">
        <title>Genetic determinants of endophytism in the Arabidopsis root mycobiome.</title>
        <authorList>
            <person name="Mesny F."/>
            <person name="Miyauchi S."/>
            <person name="Thiergart T."/>
            <person name="Pickel B."/>
            <person name="Atanasova L."/>
            <person name="Karlsson M."/>
            <person name="Huettel B."/>
            <person name="Barry K.W."/>
            <person name="Haridas S."/>
            <person name="Chen C."/>
            <person name="Bauer D."/>
            <person name="Andreopoulos W."/>
            <person name="Pangilinan J."/>
            <person name="LaButti K."/>
            <person name="Riley R."/>
            <person name="Lipzen A."/>
            <person name="Clum A."/>
            <person name="Drula E."/>
            <person name="Henrissat B."/>
            <person name="Kohler A."/>
            <person name="Grigoriev I.V."/>
            <person name="Martin F.M."/>
            <person name="Hacquard S."/>
        </authorList>
    </citation>
    <scope>NUCLEOTIDE SEQUENCE</scope>
    <source>
        <strain evidence="6">MPI-CAGE-CH-0243</strain>
    </source>
</reference>
<evidence type="ECO:0000256" key="3">
    <source>
        <dbReference type="ARBA" id="ARBA00022989"/>
    </source>
</evidence>
<keyword evidence="4" id="KW-0496">Mitochondrion</keyword>
<keyword evidence="5" id="KW-0472">Membrane</keyword>
<comment type="caution">
    <text evidence="6">The sequence shown here is derived from an EMBL/GenBank/DDBJ whole genome shotgun (WGS) entry which is preliminary data.</text>
</comment>
<evidence type="ECO:0000256" key="1">
    <source>
        <dbReference type="ARBA" id="ARBA00004225"/>
    </source>
</evidence>
<dbReference type="Pfam" id="PF08637">
    <property type="entry name" value="NCA2"/>
    <property type="match status" value="1"/>
</dbReference>
<evidence type="ECO:0000256" key="4">
    <source>
        <dbReference type="ARBA" id="ARBA00023128"/>
    </source>
</evidence>
<keyword evidence="2" id="KW-0812">Transmembrane</keyword>
<proteinExistence type="predicted"/>
<organism evidence="6 7">
    <name type="scientific">Dendryphion nanum</name>
    <dbReference type="NCBI Taxonomy" id="256645"/>
    <lineage>
        <taxon>Eukaryota</taxon>
        <taxon>Fungi</taxon>
        <taxon>Dikarya</taxon>
        <taxon>Ascomycota</taxon>
        <taxon>Pezizomycotina</taxon>
        <taxon>Dothideomycetes</taxon>
        <taxon>Pleosporomycetidae</taxon>
        <taxon>Pleosporales</taxon>
        <taxon>Torulaceae</taxon>
        <taxon>Dendryphion</taxon>
    </lineage>
</organism>
<evidence type="ECO:0000313" key="7">
    <source>
        <dbReference type="Proteomes" id="UP000700596"/>
    </source>
</evidence>
<evidence type="ECO:0000256" key="2">
    <source>
        <dbReference type="ARBA" id="ARBA00022692"/>
    </source>
</evidence>
<evidence type="ECO:0000313" key="6">
    <source>
        <dbReference type="EMBL" id="KAH7138931.1"/>
    </source>
</evidence>
<dbReference type="GO" id="GO:0005741">
    <property type="term" value="C:mitochondrial outer membrane"/>
    <property type="evidence" value="ECO:0007669"/>
    <property type="project" value="TreeGrafter"/>
</dbReference>
<keyword evidence="3" id="KW-1133">Transmembrane helix</keyword>
<protein>
    <submittedName>
        <fullName evidence="6">ATP synthase regulation protein NCA2-domain-containing protein</fullName>
    </submittedName>
</protein>
<dbReference type="PANTHER" id="PTHR28234">
    <property type="entry name" value="NUCLEAR CONTROL OF ATPASE PROTEIN 2"/>
    <property type="match status" value="1"/>
</dbReference>
<accession>A0A9P9J0J5</accession>